<dbReference type="VEuPathDB" id="CryptoDB:Cvel_23651"/>
<protein>
    <recommendedName>
        <fullName evidence="4">SMP-30/Gluconolactonase/LRE-like region domain-containing protein</fullName>
    </recommendedName>
</protein>
<feature type="repeat" description="NHL" evidence="2">
    <location>
        <begin position="1"/>
        <end position="27"/>
    </location>
</feature>
<dbReference type="InterPro" id="IPR001258">
    <property type="entry name" value="NHL_repeat"/>
</dbReference>
<dbReference type="EMBL" id="CDMZ01001616">
    <property type="protein sequence ID" value="CEM35198.1"/>
    <property type="molecule type" value="Genomic_DNA"/>
</dbReference>
<accession>A0A0G4GW57</accession>
<dbReference type="AlphaFoldDB" id="A0A0G4GW57"/>
<evidence type="ECO:0008006" key="4">
    <source>
        <dbReference type="Google" id="ProtNLM"/>
    </source>
</evidence>
<sequence length="118" mass="12594">MSIAVDGSGNLIVAEYGNHCVHKITLNGRASGHVTTGSGTPGWADGRRREAQFYNPKGVVVDDSDNIIVADQSNHRIRKISPEGNVSTLAGNGTRGWRDGQGTQAQFCYPGGGGRWQR</sequence>
<gene>
    <name evidence="3" type="ORF">Cvel_23651</name>
</gene>
<evidence type="ECO:0000313" key="3">
    <source>
        <dbReference type="EMBL" id="CEM35198.1"/>
    </source>
</evidence>
<dbReference type="Gene3D" id="2.120.10.30">
    <property type="entry name" value="TolB, C-terminal domain"/>
    <property type="match status" value="1"/>
</dbReference>
<evidence type="ECO:0000256" key="1">
    <source>
        <dbReference type="ARBA" id="ARBA00022737"/>
    </source>
</evidence>
<dbReference type="SUPFAM" id="SSF101898">
    <property type="entry name" value="NHL repeat"/>
    <property type="match status" value="1"/>
</dbReference>
<proteinExistence type="predicted"/>
<name>A0A0G4GW57_9ALVE</name>
<evidence type="ECO:0000256" key="2">
    <source>
        <dbReference type="PROSITE-ProRule" id="PRU00504"/>
    </source>
</evidence>
<organism evidence="3">
    <name type="scientific">Chromera velia CCMP2878</name>
    <dbReference type="NCBI Taxonomy" id="1169474"/>
    <lineage>
        <taxon>Eukaryota</taxon>
        <taxon>Sar</taxon>
        <taxon>Alveolata</taxon>
        <taxon>Colpodellida</taxon>
        <taxon>Chromeraceae</taxon>
        <taxon>Chromera</taxon>
    </lineage>
</organism>
<dbReference type="PANTHER" id="PTHR13833">
    <property type="match status" value="1"/>
</dbReference>
<dbReference type="Pfam" id="PF01436">
    <property type="entry name" value="NHL"/>
    <property type="match status" value="2"/>
</dbReference>
<dbReference type="PROSITE" id="PS51125">
    <property type="entry name" value="NHL"/>
    <property type="match status" value="2"/>
</dbReference>
<dbReference type="PhylomeDB" id="A0A0G4GW57"/>
<dbReference type="InterPro" id="IPR011042">
    <property type="entry name" value="6-blade_b-propeller_TolB-like"/>
</dbReference>
<dbReference type="PANTHER" id="PTHR13833:SF71">
    <property type="entry name" value="NHL DOMAIN-CONTAINING PROTEIN"/>
    <property type="match status" value="1"/>
</dbReference>
<reference evidence="3" key="1">
    <citation type="submission" date="2014-11" db="EMBL/GenBank/DDBJ databases">
        <authorList>
            <person name="Otto D Thomas"/>
            <person name="Naeem Raeece"/>
        </authorList>
    </citation>
    <scope>NUCLEOTIDE SEQUENCE</scope>
</reference>
<keyword evidence="1" id="KW-0677">Repeat</keyword>
<feature type="repeat" description="NHL" evidence="2">
    <location>
        <begin position="52"/>
        <end position="83"/>
    </location>
</feature>